<gene>
    <name evidence="2" type="ORF">FKZ61_12670</name>
</gene>
<proteinExistence type="predicted"/>
<dbReference type="AlphaFoldDB" id="A0A540VEU4"/>
<dbReference type="EMBL" id="VIGC01000015">
    <property type="protein sequence ID" value="TQE95232.1"/>
    <property type="molecule type" value="Genomic_DNA"/>
</dbReference>
<dbReference type="Proteomes" id="UP000317371">
    <property type="component" value="Unassembled WGS sequence"/>
</dbReference>
<evidence type="ECO:0000313" key="2">
    <source>
        <dbReference type="EMBL" id="TQE95232.1"/>
    </source>
</evidence>
<comment type="caution">
    <text evidence="2">The sequence shown here is derived from an EMBL/GenBank/DDBJ whole genome shotgun (WGS) entry which is preliminary data.</text>
</comment>
<dbReference type="InterPro" id="IPR050114">
    <property type="entry name" value="UPF0173_UPF0282_UlaG_hydrolase"/>
</dbReference>
<evidence type="ECO:0000259" key="1">
    <source>
        <dbReference type="Pfam" id="PF12706"/>
    </source>
</evidence>
<dbReference type="SUPFAM" id="SSF56281">
    <property type="entry name" value="Metallo-hydrolase/oxidoreductase"/>
    <property type="match status" value="1"/>
</dbReference>
<dbReference type="OrthoDB" id="9800061at2"/>
<keyword evidence="2" id="KW-0378">Hydrolase</keyword>
<accession>A0A540VEU4</accession>
<dbReference type="Gene3D" id="3.60.15.10">
    <property type="entry name" value="Ribonuclease Z/Hydroxyacylglutathione hydrolase-like"/>
    <property type="match status" value="1"/>
</dbReference>
<name>A0A540VEU4_9CHLR</name>
<dbReference type="GO" id="GO:0016787">
    <property type="term" value="F:hydrolase activity"/>
    <property type="evidence" value="ECO:0007669"/>
    <property type="project" value="UniProtKB-KW"/>
</dbReference>
<dbReference type="InParanoid" id="A0A540VEU4"/>
<dbReference type="InterPro" id="IPR036866">
    <property type="entry name" value="RibonucZ/Hydroxyglut_hydro"/>
</dbReference>
<dbReference type="Pfam" id="PF12706">
    <property type="entry name" value="Lactamase_B_2"/>
    <property type="match status" value="1"/>
</dbReference>
<protein>
    <submittedName>
        <fullName evidence="2">MBL fold metallo-hydrolase</fullName>
    </submittedName>
</protein>
<reference evidence="2 3" key="1">
    <citation type="submission" date="2019-06" db="EMBL/GenBank/DDBJ databases">
        <title>Genome sequence of Litorilinea aerophila BAA-2444.</title>
        <authorList>
            <person name="Maclea K.S."/>
            <person name="Maurais E.G."/>
            <person name="Iannazzi L.C."/>
        </authorList>
    </citation>
    <scope>NUCLEOTIDE SEQUENCE [LARGE SCALE GENOMIC DNA]</scope>
    <source>
        <strain evidence="2 3">ATCC BAA-2444</strain>
    </source>
</reference>
<keyword evidence="3" id="KW-1185">Reference proteome</keyword>
<dbReference type="InterPro" id="IPR001279">
    <property type="entry name" value="Metallo-B-lactamas"/>
</dbReference>
<dbReference type="RefSeq" id="WP_141610510.1">
    <property type="nucleotide sequence ID" value="NZ_VIGC02000015.1"/>
</dbReference>
<evidence type="ECO:0000313" key="3">
    <source>
        <dbReference type="Proteomes" id="UP000317371"/>
    </source>
</evidence>
<organism evidence="2 3">
    <name type="scientific">Litorilinea aerophila</name>
    <dbReference type="NCBI Taxonomy" id="1204385"/>
    <lineage>
        <taxon>Bacteria</taxon>
        <taxon>Bacillati</taxon>
        <taxon>Chloroflexota</taxon>
        <taxon>Caldilineae</taxon>
        <taxon>Caldilineales</taxon>
        <taxon>Caldilineaceae</taxon>
        <taxon>Litorilinea</taxon>
    </lineage>
</organism>
<sequence>MHPLTDLAVPAGKVAIHWFGQSSFAFKDEAGTVVQVDPYFPRERPADRFIHSQPPLDEATLPTDFVLLTHNHRDHTCIESLLRIHAAFPQCRFVGPSESVANMAEHGIPASLLTTLAAGEQATLGTMRAHAVWAKPPQGAPEDGIPAPDVQHLGYVLEAGPVRIYISGDPINTFADHEELLAPIRALQPEIGLLTTHPTEGEFPFFDGSVKMARALGLRTAVPAHYACFVKRNYDPAEWAAQFPADGPRPLIIPYNSHVIYPEA</sequence>
<feature type="domain" description="Metallo-beta-lactamase" evidence="1">
    <location>
        <begin position="36"/>
        <end position="226"/>
    </location>
</feature>
<dbReference type="PANTHER" id="PTHR43546">
    <property type="entry name" value="UPF0173 METAL-DEPENDENT HYDROLASE MJ1163-RELATED"/>
    <property type="match status" value="1"/>
</dbReference>